<dbReference type="Proteomes" id="UP001454036">
    <property type="component" value="Unassembled WGS sequence"/>
</dbReference>
<gene>
    <name evidence="1" type="ORF">LIER_11576</name>
</gene>
<proteinExistence type="predicted"/>
<reference evidence="1 2" key="1">
    <citation type="submission" date="2024-01" db="EMBL/GenBank/DDBJ databases">
        <title>The complete chloroplast genome sequence of Lithospermum erythrorhizon: insights into the phylogenetic relationship among Boraginaceae species and the maternal lineages of purple gromwells.</title>
        <authorList>
            <person name="Okada T."/>
            <person name="Watanabe K."/>
        </authorList>
    </citation>
    <scope>NUCLEOTIDE SEQUENCE [LARGE SCALE GENOMIC DNA]</scope>
</reference>
<comment type="caution">
    <text evidence="1">The sequence shown here is derived from an EMBL/GenBank/DDBJ whole genome shotgun (WGS) entry which is preliminary data.</text>
</comment>
<dbReference type="PANTHER" id="PTHR48475">
    <property type="entry name" value="RIBONUCLEASE H"/>
    <property type="match status" value="1"/>
</dbReference>
<evidence type="ECO:0000313" key="2">
    <source>
        <dbReference type="Proteomes" id="UP001454036"/>
    </source>
</evidence>
<evidence type="ECO:0000313" key="1">
    <source>
        <dbReference type="EMBL" id="GAA0153306.1"/>
    </source>
</evidence>
<keyword evidence="2" id="KW-1185">Reference proteome</keyword>
<sequence length="125" mass="14616">MGVQNHVSTPTHSTPYALVYGVEVILSLEVQIPSLRVGVNAEITQEEATQLRLQELDSLDEQRLNARQRLECFQSRITKSYNKRFRQRSYQVGDMMLAVRRPIHIQRKNTKIVPINGRYLKQYYP</sequence>
<dbReference type="PANTHER" id="PTHR48475:SF1">
    <property type="entry name" value="RNASE H TYPE-1 DOMAIN-CONTAINING PROTEIN"/>
    <property type="match status" value="1"/>
</dbReference>
<name>A0AAV3PRF7_LITER</name>
<accession>A0AAV3PRF7</accession>
<protein>
    <submittedName>
        <fullName evidence="1">Uncharacterized protein</fullName>
    </submittedName>
</protein>
<dbReference type="EMBL" id="BAABME010002151">
    <property type="protein sequence ID" value="GAA0153306.1"/>
    <property type="molecule type" value="Genomic_DNA"/>
</dbReference>
<dbReference type="AlphaFoldDB" id="A0AAV3PRF7"/>
<organism evidence="1 2">
    <name type="scientific">Lithospermum erythrorhizon</name>
    <name type="common">Purple gromwell</name>
    <name type="synonym">Lithospermum officinale var. erythrorhizon</name>
    <dbReference type="NCBI Taxonomy" id="34254"/>
    <lineage>
        <taxon>Eukaryota</taxon>
        <taxon>Viridiplantae</taxon>
        <taxon>Streptophyta</taxon>
        <taxon>Embryophyta</taxon>
        <taxon>Tracheophyta</taxon>
        <taxon>Spermatophyta</taxon>
        <taxon>Magnoliopsida</taxon>
        <taxon>eudicotyledons</taxon>
        <taxon>Gunneridae</taxon>
        <taxon>Pentapetalae</taxon>
        <taxon>asterids</taxon>
        <taxon>lamiids</taxon>
        <taxon>Boraginales</taxon>
        <taxon>Boraginaceae</taxon>
        <taxon>Boraginoideae</taxon>
        <taxon>Lithospermeae</taxon>
        <taxon>Lithospermum</taxon>
    </lineage>
</organism>